<dbReference type="InterPro" id="IPR050080">
    <property type="entry name" value="RNase_PH"/>
</dbReference>
<dbReference type="Pfam" id="PF03725">
    <property type="entry name" value="RNase_PH_C"/>
    <property type="match status" value="1"/>
</dbReference>
<evidence type="ECO:0000256" key="1">
    <source>
        <dbReference type="ARBA" id="ARBA00004123"/>
    </source>
</evidence>
<dbReference type="InterPro" id="IPR027408">
    <property type="entry name" value="PNPase/RNase_PH_dom_sf"/>
</dbReference>
<dbReference type="STRING" id="578462.A0A0L0SY75"/>
<dbReference type="GO" id="GO:0000177">
    <property type="term" value="C:cytoplasmic exosome (RNase complex)"/>
    <property type="evidence" value="ECO:0007669"/>
    <property type="project" value="TreeGrafter"/>
</dbReference>
<dbReference type="EMBL" id="GG745353">
    <property type="protein sequence ID" value="KNE67365.1"/>
    <property type="molecule type" value="Genomic_DNA"/>
</dbReference>
<dbReference type="OrthoDB" id="2504340at2759"/>
<evidence type="ECO:0000256" key="7">
    <source>
        <dbReference type="ARBA" id="ARBA00022884"/>
    </source>
</evidence>
<dbReference type="InterPro" id="IPR036345">
    <property type="entry name" value="ExoRNase_PH_dom2_sf"/>
</dbReference>
<dbReference type="Proteomes" id="UP000054350">
    <property type="component" value="Unassembled WGS sequence"/>
</dbReference>
<keyword evidence="12" id="KW-1185">Reference proteome</keyword>
<dbReference type="PANTHER" id="PTHR11953">
    <property type="entry name" value="EXOSOME COMPLEX COMPONENT"/>
    <property type="match status" value="1"/>
</dbReference>
<dbReference type="GO" id="GO:0006364">
    <property type="term" value="P:rRNA processing"/>
    <property type="evidence" value="ECO:0007669"/>
    <property type="project" value="UniProtKB-KW"/>
</dbReference>
<name>A0A0L0SY75_ALLM3</name>
<gene>
    <name evidence="11" type="ORF">AMAG_11832</name>
</gene>
<dbReference type="InterPro" id="IPR015847">
    <property type="entry name" value="ExoRNase_PH_dom2"/>
</dbReference>
<evidence type="ECO:0000313" key="11">
    <source>
        <dbReference type="EMBL" id="KNE67365.1"/>
    </source>
</evidence>
<reference evidence="12" key="2">
    <citation type="submission" date="2009-11" db="EMBL/GenBank/DDBJ databases">
        <title>The Genome Sequence of Allomyces macrogynus strain ATCC 38327.</title>
        <authorList>
            <consortium name="The Broad Institute Genome Sequencing Platform"/>
            <person name="Russ C."/>
            <person name="Cuomo C."/>
            <person name="Shea T."/>
            <person name="Young S.K."/>
            <person name="Zeng Q."/>
            <person name="Koehrsen M."/>
            <person name="Haas B."/>
            <person name="Borodovsky M."/>
            <person name="Guigo R."/>
            <person name="Alvarado L."/>
            <person name="Berlin A."/>
            <person name="Borenstein D."/>
            <person name="Chen Z."/>
            <person name="Engels R."/>
            <person name="Freedman E."/>
            <person name="Gellesch M."/>
            <person name="Goldberg J."/>
            <person name="Griggs A."/>
            <person name="Gujja S."/>
            <person name="Heiman D."/>
            <person name="Hepburn T."/>
            <person name="Howarth C."/>
            <person name="Jen D."/>
            <person name="Larson L."/>
            <person name="Lewis B."/>
            <person name="Mehta T."/>
            <person name="Park D."/>
            <person name="Pearson M."/>
            <person name="Roberts A."/>
            <person name="Saif S."/>
            <person name="Shenoy N."/>
            <person name="Sisk P."/>
            <person name="Stolte C."/>
            <person name="Sykes S."/>
            <person name="Walk T."/>
            <person name="White J."/>
            <person name="Yandava C."/>
            <person name="Burger G."/>
            <person name="Gray M.W."/>
            <person name="Holland P.W.H."/>
            <person name="King N."/>
            <person name="Lang F.B.F."/>
            <person name="Roger A.J."/>
            <person name="Ruiz-Trillo I."/>
            <person name="Lander E."/>
            <person name="Nusbaum C."/>
        </authorList>
    </citation>
    <scope>NUCLEOTIDE SEQUENCE [LARGE SCALE GENOMIC DNA]</scope>
    <source>
        <strain evidence="12">ATCC 38327</strain>
    </source>
</reference>
<dbReference type="GO" id="GO:0000176">
    <property type="term" value="C:nuclear exosome (RNase complex)"/>
    <property type="evidence" value="ECO:0007669"/>
    <property type="project" value="UniProtKB-ARBA"/>
</dbReference>
<feature type="domain" description="Exoribonuclease phosphorolytic" evidence="9">
    <location>
        <begin position="50"/>
        <end position="178"/>
    </location>
</feature>
<evidence type="ECO:0000259" key="10">
    <source>
        <dbReference type="Pfam" id="PF03725"/>
    </source>
</evidence>
<dbReference type="OMA" id="MCCVYGP"/>
<dbReference type="InterPro" id="IPR020568">
    <property type="entry name" value="Ribosomal_Su5_D2-typ_SF"/>
</dbReference>
<evidence type="ECO:0000256" key="3">
    <source>
        <dbReference type="ARBA" id="ARBA00006678"/>
    </source>
</evidence>
<dbReference type="AlphaFoldDB" id="A0A0L0SY75"/>
<keyword evidence="8" id="KW-0539">Nucleus</keyword>
<dbReference type="SUPFAM" id="SSF54211">
    <property type="entry name" value="Ribosomal protein S5 domain 2-like"/>
    <property type="match status" value="1"/>
</dbReference>
<dbReference type="Pfam" id="PF01138">
    <property type="entry name" value="RNase_PH"/>
    <property type="match status" value="1"/>
</dbReference>
<evidence type="ECO:0000256" key="6">
    <source>
        <dbReference type="ARBA" id="ARBA00022835"/>
    </source>
</evidence>
<evidence type="ECO:0000259" key="9">
    <source>
        <dbReference type="Pfam" id="PF01138"/>
    </source>
</evidence>
<dbReference type="InterPro" id="IPR001247">
    <property type="entry name" value="ExoRNase_PH_dom1"/>
</dbReference>
<dbReference type="VEuPathDB" id="FungiDB:AMAG_11832"/>
<evidence type="ECO:0000313" key="12">
    <source>
        <dbReference type="Proteomes" id="UP000054350"/>
    </source>
</evidence>
<dbReference type="GO" id="GO:0034475">
    <property type="term" value="P:U4 snRNA 3'-end processing"/>
    <property type="evidence" value="ECO:0007669"/>
    <property type="project" value="TreeGrafter"/>
</dbReference>
<dbReference type="SUPFAM" id="SSF55666">
    <property type="entry name" value="Ribonuclease PH domain 2-like"/>
    <property type="match status" value="1"/>
</dbReference>
<dbReference type="Gene3D" id="3.30.230.70">
    <property type="entry name" value="GHMP Kinase, N-terminal domain"/>
    <property type="match status" value="1"/>
</dbReference>
<feature type="domain" description="Exoribonuclease phosphorolytic" evidence="10">
    <location>
        <begin position="181"/>
        <end position="242"/>
    </location>
</feature>
<comment type="similarity">
    <text evidence="3">Belongs to the RNase PH family.</text>
</comment>
<keyword evidence="4" id="KW-0963">Cytoplasm</keyword>
<dbReference type="GO" id="GO:0071051">
    <property type="term" value="P:poly(A)-dependent snoRNA 3'-end processing"/>
    <property type="evidence" value="ECO:0007669"/>
    <property type="project" value="TreeGrafter"/>
</dbReference>
<accession>A0A0L0SY75</accession>
<dbReference type="GO" id="GO:0003723">
    <property type="term" value="F:RNA binding"/>
    <property type="evidence" value="ECO:0007669"/>
    <property type="project" value="UniProtKB-KW"/>
</dbReference>
<dbReference type="GO" id="GO:0016075">
    <property type="term" value="P:rRNA catabolic process"/>
    <property type="evidence" value="ECO:0007669"/>
    <property type="project" value="TreeGrafter"/>
</dbReference>
<evidence type="ECO:0000256" key="4">
    <source>
        <dbReference type="ARBA" id="ARBA00022490"/>
    </source>
</evidence>
<dbReference type="CDD" id="cd11371">
    <property type="entry name" value="RNase_PH_MTR3"/>
    <property type="match status" value="1"/>
</dbReference>
<organism evidence="11 12">
    <name type="scientific">Allomyces macrogynus (strain ATCC 38327)</name>
    <name type="common">Allomyces javanicus var. macrogynus</name>
    <dbReference type="NCBI Taxonomy" id="578462"/>
    <lineage>
        <taxon>Eukaryota</taxon>
        <taxon>Fungi</taxon>
        <taxon>Fungi incertae sedis</taxon>
        <taxon>Blastocladiomycota</taxon>
        <taxon>Blastocladiomycetes</taxon>
        <taxon>Blastocladiales</taxon>
        <taxon>Blastocladiaceae</taxon>
        <taxon>Allomyces</taxon>
    </lineage>
</organism>
<evidence type="ECO:0000256" key="8">
    <source>
        <dbReference type="ARBA" id="ARBA00023242"/>
    </source>
</evidence>
<evidence type="ECO:0000256" key="2">
    <source>
        <dbReference type="ARBA" id="ARBA00004496"/>
    </source>
</evidence>
<sequence length="286" mass="30504">MASANIDRKRINGPEVSVIPLPLEGEASAEEALLLNHDAKRQDGRNVETVRPFFIKTGAVPAADGSAFVEQGNTKVICAVYGPRPDRKLTDTDRGRVTVEFRLAPFAQAKRRGFVKDVVEKEYSQVLEDALAPAIVFESFSKAAVDVFVTVLEDDGTLAAVAAGVSAASLALADAGIEMFDLVAACTAGFVDDMVVMDLTATEEKLRKGSMLLAYMSSLNQVSQVIQTGSVGATTAEEAMDFCIDACAEIHTLMSEALVAAAHETQFHTTPTNNVAVVDDDDDMEL</sequence>
<dbReference type="eggNOG" id="KOG1068">
    <property type="taxonomic scope" value="Eukaryota"/>
</dbReference>
<reference evidence="11 12" key="1">
    <citation type="submission" date="2009-11" db="EMBL/GenBank/DDBJ databases">
        <title>Annotation of Allomyces macrogynus ATCC 38327.</title>
        <authorList>
            <consortium name="The Broad Institute Genome Sequencing Platform"/>
            <person name="Russ C."/>
            <person name="Cuomo C."/>
            <person name="Burger G."/>
            <person name="Gray M.W."/>
            <person name="Holland P.W.H."/>
            <person name="King N."/>
            <person name="Lang F.B.F."/>
            <person name="Roger A.J."/>
            <person name="Ruiz-Trillo I."/>
            <person name="Young S.K."/>
            <person name="Zeng Q."/>
            <person name="Gargeya S."/>
            <person name="Fitzgerald M."/>
            <person name="Haas B."/>
            <person name="Abouelleil A."/>
            <person name="Alvarado L."/>
            <person name="Arachchi H.M."/>
            <person name="Berlin A."/>
            <person name="Chapman S.B."/>
            <person name="Gearin G."/>
            <person name="Goldberg J."/>
            <person name="Griggs A."/>
            <person name="Gujja S."/>
            <person name="Hansen M."/>
            <person name="Heiman D."/>
            <person name="Howarth C."/>
            <person name="Larimer J."/>
            <person name="Lui A."/>
            <person name="MacDonald P.J.P."/>
            <person name="McCowen C."/>
            <person name="Montmayeur A."/>
            <person name="Murphy C."/>
            <person name="Neiman D."/>
            <person name="Pearson M."/>
            <person name="Priest M."/>
            <person name="Roberts A."/>
            <person name="Saif S."/>
            <person name="Shea T."/>
            <person name="Sisk P."/>
            <person name="Stolte C."/>
            <person name="Sykes S."/>
            <person name="Wortman J."/>
            <person name="Nusbaum C."/>
            <person name="Birren B."/>
        </authorList>
    </citation>
    <scope>NUCLEOTIDE SEQUENCE [LARGE SCALE GENOMIC DNA]</scope>
    <source>
        <strain evidence="11 12">ATCC 38327</strain>
    </source>
</reference>
<comment type="subcellular location">
    <subcellularLocation>
        <location evidence="2">Cytoplasm</location>
    </subcellularLocation>
    <subcellularLocation>
        <location evidence="1">Nucleus</location>
    </subcellularLocation>
</comment>
<keyword evidence="5" id="KW-0698">rRNA processing</keyword>
<evidence type="ECO:0000256" key="5">
    <source>
        <dbReference type="ARBA" id="ARBA00022552"/>
    </source>
</evidence>
<protein>
    <submittedName>
        <fullName evidence="11">Uncharacterized protein</fullName>
    </submittedName>
</protein>
<proteinExistence type="inferred from homology"/>
<dbReference type="GO" id="GO:0005730">
    <property type="term" value="C:nucleolus"/>
    <property type="evidence" value="ECO:0007669"/>
    <property type="project" value="TreeGrafter"/>
</dbReference>
<dbReference type="PANTHER" id="PTHR11953:SF2">
    <property type="entry name" value="EXOSOME COMPLEX COMPONENT MTR3"/>
    <property type="match status" value="1"/>
</dbReference>
<dbReference type="GO" id="GO:0071028">
    <property type="term" value="P:nuclear mRNA surveillance"/>
    <property type="evidence" value="ECO:0007669"/>
    <property type="project" value="TreeGrafter"/>
</dbReference>
<keyword evidence="7" id="KW-0694">RNA-binding</keyword>
<keyword evidence="6" id="KW-0271">Exosome</keyword>